<dbReference type="Gene3D" id="3.90.320.10">
    <property type="match status" value="1"/>
</dbReference>
<name>A0A7T1F9J6_9STAP</name>
<dbReference type="Pfam" id="PF10926">
    <property type="entry name" value="DUF2800"/>
    <property type="match status" value="1"/>
</dbReference>
<evidence type="ECO:0000313" key="1">
    <source>
        <dbReference type="EMBL" id="QPM75038.1"/>
    </source>
</evidence>
<dbReference type="RefSeq" id="WP_195718793.1">
    <property type="nucleotide sequence ID" value="NZ_CP064056.1"/>
</dbReference>
<dbReference type="KEGG" id="sllo:ISP08_12075"/>
<keyword evidence="2" id="KW-1185">Reference proteome</keyword>
<protein>
    <submittedName>
        <fullName evidence="1">DUF2800 domain-containing protein</fullName>
    </submittedName>
</protein>
<evidence type="ECO:0000313" key="2">
    <source>
        <dbReference type="Proteomes" id="UP000594455"/>
    </source>
</evidence>
<dbReference type="AlphaFoldDB" id="A0A7T1F9J6"/>
<organism evidence="1 2">
    <name type="scientific">Staphylococcus lloydii</name>
    <dbReference type="NCBI Taxonomy" id="2781774"/>
    <lineage>
        <taxon>Bacteria</taxon>
        <taxon>Bacillati</taxon>
        <taxon>Bacillota</taxon>
        <taxon>Bacilli</taxon>
        <taxon>Bacillales</taxon>
        <taxon>Staphylococcaceae</taxon>
        <taxon>Staphylococcus</taxon>
    </lineage>
</organism>
<dbReference type="EMBL" id="CP064056">
    <property type="protein sequence ID" value="QPM75038.1"/>
    <property type="molecule type" value="Genomic_DNA"/>
</dbReference>
<dbReference type="InterPro" id="IPR011604">
    <property type="entry name" value="PDDEXK-like_dom_sf"/>
</dbReference>
<gene>
    <name evidence="1" type="ORF">ISP08_12075</name>
</gene>
<dbReference type="Proteomes" id="UP000594455">
    <property type="component" value="Chromosome"/>
</dbReference>
<sequence>MSNLDHSARAHAKLSASGAKQWLNCPPSIKASAGVVDTTTEFAQEGTFAHELSELYFSNLYEDLSDSDFEKQFEERKQSEYYSEELREHVEQYVNVVEETINEAKAQDEPILFFEHRLDLTRYVPESFGTGDVVIYYNGTVEVIDLKFGKGVEVSALNNPQLRLYGLGAYELLKDFEDIHTIKMKIVQPRLNDISSETVDADDLIEWGLNTVKPQALKAYNGQGEFKAGSHCRFCKIRHSCRARAEANNVKQDDMNAPATLSDDELAELLHKLPEIKRWAKDVEEYCREQAFENNRNFNGWKVVEGRASRKYVDDGQVYERLKAHYDPQEVTETKVLSISKLEKQLGKKKVTELLSDLVEKPQGKPTLVTEDDKREAIQNSAENDFTVFIEH</sequence>
<accession>A0A7T1F9J6</accession>
<reference evidence="1 2" key="1">
    <citation type="submission" date="2020-10" db="EMBL/GenBank/DDBJ databases">
        <title>Closed genome sequences of Staphylococcus lloydii sp. nov. and Staphylococcus durrellii sp. nov. Isolated from Captive Fruit Bats (Pteropus livingstonii).</title>
        <authorList>
            <person name="Fountain K."/>
        </authorList>
    </citation>
    <scope>NUCLEOTIDE SEQUENCE [LARGE SCALE GENOMIC DNA]</scope>
    <source>
        <strain evidence="1 2">23_2_7_LY</strain>
    </source>
</reference>
<proteinExistence type="predicted"/>
<dbReference type="InterPro" id="IPR021229">
    <property type="entry name" value="DUF2800"/>
</dbReference>